<evidence type="ECO:0000256" key="1">
    <source>
        <dbReference type="ARBA" id="ARBA00022490"/>
    </source>
</evidence>
<dbReference type="InterPro" id="IPR013221">
    <property type="entry name" value="Mur_ligase_cen"/>
</dbReference>
<evidence type="ECO:0000313" key="15">
    <source>
        <dbReference type="EMBL" id="MBE1237513.1"/>
    </source>
</evidence>
<sequence>MTPLWTVDTVAGALGTTFRGEGAPAFTGVSIDSRSVNPGDLFFALRGERLDGHAYVGAALEAGAAAVVVADPSCVPAGGACFVVDDTQAALEALARAARTRFGGKVVGLTGSVGKTSTKEMLRTAIEVGCQLRVHASDGNLNNHIGVPLSLARMPEDADVAVFEMGMNHAGEISALSRLVRPDVALVTTISPAHLAFFRDLDAIADAKAEIFDGLESGGTAVLGRDGRYYERLRERALKNDAWYIVSFGESPYANVRMMDYALGAGRVDVTVSAEGRPISYSMPVEGVQWVCNSMASLAVIRALNLSLEDAARGLASVSAPAGRGLRHCLALPSGEGTFQLVDESYNANPDSMDAAIATLSMLPVGPTGRRIAVLGDMLELGEQENALHERLARQVAERDIDLVFATGPLMARLFEALPERLRGQHTAAPELLMAPLVAALRDGDVVTLKGSHGSGVWKIAAALLETCEPRTATGAPAAPQS</sequence>
<evidence type="ECO:0000256" key="4">
    <source>
        <dbReference type="ARBA" id="ARBA00022741"/>
    </source>
</evidence>
<protein>
    <recommendedName>
        <fullName evidence="10 11">UDP-N-acetylmuramoyl-tripeptide--D-alanyl-D-alanine ligase</fullName>
        <ecNumber evidence="10 11">6.3.2.10</ecNumber>
    </recommendedName>
    <alternativeName>
        <fullName evidence="10">D-alanyl-D-alanine-adding enzyme</fullName>
    </alternativeName>
</protein>
<keyword evidence="4 10" id="KW-0547">Nucleotide-binding</keyword>
<dbReference type="GO" id="GO:0005524">
    <property type="term" value="F:ATP binding"/>
    <property type="evidence" value="ECO:0007669"/>
    <property type="project" value="UniProtKB-UniRule"/>
</dbReference>
<dbReference type="Gene3D" id="3.40.1390.10">
    <property type="entry name" value="MurE/MurF, N-terminal domain"/>
    <property type="match status" value="1"/>
</dbReference>
<dbReference type="GO" id="GO:0047480">
    <property type="term" value="F:UDP-N-acetylmuramoyl-tripeptide-D-alanyl-D-alanine ligase activity"/>
    <property type="evidence" value="ECO:0007669"/>
    <property type="project" value="UniProtKB-UniRule"/>
</dbReference>
<comment type="caution">
    <text evidence="15">The sequence shown here is derived from an EMBL/GenBank/DDBJ whole genome shotgun (WGS) entry which is preliminary data.</text>
</comment>
<dbReference type="AlphaFoldDB" id="A0A8J6YML6"/>
<dbReference type="InterPro" id="IPR036565">
    <property type="entry name" value="Mur-like_cat_sf"/>
</dbReference>
<accession>A0A8J6YML6</accession>
<evidence type="ECO:0000256" key="3">
    <source>
        <dbReference type="ARBA" id="ARBA00022618"/>
    </source>
</evidence>
<keyword evidence="3 10" id="KW-0132">Cell division</keyword>
<evidence type="ECO:0000256" key="9">
    <source>
        <dbReference type="ARBA" id="ARBA00023316"/>
    </source>
</evidence>
<evidence type="ECO:0000256" key="6">
    <source>
        <dbReference type="ARBA" id="ARBA00022960"/>
    </source>
</evidence>
<comment type="function">
    <text evidence="10 11">Involved in cell wall formation. Catalyzes the final step in the synthesis of UDP-N-acetylmuramoyl-pentapeptide, the precursor of murein.</text>
</comment>
<dbReference type="InterPro" id="IPR051046">
    <property type="entry name" value="MurCDEF_CellWall_CoF430Synth"/>
</dbReference>
<keyword evidence="6 10" id="KW-0133">Cell shape</keyword>
<dbReference type="PANTHER" id="PTHR43024">
    <property type="entry name" value="UDP-N-ACETYLMURAMOYL-TRIPEPTIDE--D-ALANYL-D-ALANINE LIGASE"/>
    <property type="match status" value="1"/>
</dbReference>
<feature type="binding site" evidence="10">
    <location>
        <begin position="111"/>
        <end position="117"/>
    </location>
    <ligand>
        <name>ATP</name>
        <dbReference type="ChEBI" id="CHEBI:30616"/>
    </ligand>
</feature>
<keyword evidence="2 10" id="KW-0436">Ligase</keyword>
<dbReference type="Pfam" id="PF08245">
    <property type="entry name" value="Mur_ligase_M"/>
    <property type="match status" value="1"/>
</dbReference>
<evidence type="ECO:0000256" key="10">
    <source>
        <dbReference type="HAMAP-Rule" id="MF_02019"/>
    </source>
</evidence>
<dbReference type="GO" id="GO:0009252">
    <property type="term" value="P:peptidoglycan biosynthetic process"/>
    <property type="evidence" value="ECO:0007669"/>
    <property type="project" value="UniProtKB-UniRule"/>
</dbReference>
<dbReference type="SUPFAM" id="SSF63418">
    <property type="entry name" value="MurE/MurF N-terminal domain"/>
    <property type="match status" value="1"/>
</dbReference>
<keyword evidence="9 10" id="KW-0961">Cell wall biogenesis/degradation</keyword>
<feature type="domain" description="Mur ligase central" evidence="14">
    <location>
        <begin position="110"/>
        <end position="300"/>
    </location>
</feature>
<dbReference type="Proteomes" id="UP000631034">
    <property type="component" value="Unassembled WGS sequence"/>
</dbReference>
<dbReference type="GO" id="GO:0008360">
    <property type="term" value="P:regulation of cell shape"/>
    <property type="evidence" value="ECO:0007669"/>
    <property type="project" value="UniProtKB-KW"/>
</dbReference>
<evidence type="ECO:0000256" key="7">
    <source>
        <dbReference type="ARBA" id="ARBA00022984"/>
    </source>
</evidence>
<keyword evidence="16" id="KW-1185">Reference proteome</keyword>
<comment type="subcellular location">
    <subcellularLocation>
        <location evidence="10 11">Cytoplasm</location>
    </subcellularLocation>
</comment>
<dbReference type="HAMAP" id="MF_02019">
    <property type="entry name" value="MurF"/>
    <property type="match status" value="1"/>
</dbReference>
<dbReference type="Pfam" id="PF02875">
    <property type="entry name" value="Mur_ligase_C"/>
    <property type="match status" value="1"/>
</dbReference>
<dbReference type="GO" id="GO:0071555">
    <property type="term" value="P:cell wall organization"/>
    <property type="evidence" value="ECO:0007669"/>
    <property type="project" value="UniProtKB-KW"/>
</dbReference>
<dbReference type="EMBL" id="JACZHT010000005">
    <property type="protein sequence ID" value="MBE1237513.1"/>
    <property type="molecule type" value="Genomic_DNA"/>
</dbReference>
<dbReference type="Pfam" id="PF01225">
    <property type="entry name" value="Mur_ligase"/>
    <property type="match status" value="1"/>
</dbReference>
<reference evidence="15" key="1">
    <citation type="submission" date="2020-10" db="EMBL/GenBank/DDBJ databases">
        <title>Genome sequence of the unusual species of purple photosynthetic bacteria, Phaeovibrio sulfidiphilus DSM 23193, type strain.</title>
        <authorList>
            <person name="Kyndt J.A."/>
            <person name="Meyer T.E."/>
        </authorList>
    </citation>
    <scope>NUCLEOTIDE SEQUENCE</scope>
    <source>
        <strain evidence="15">DSM 23193</strain>
    </source>
</reference>
<dbReference type="EC" id="6.3.2.10" evidence="10 11"/>
<dbReference type="Gene3D" id="3.40.1190.10">
    <property type="entry name" value="Mur-like, catalytic domain"/>
    <property type="match status" value="1"/>
</dbReference>
<gene>
    <name evidence="10 15" type="primary">murF</name>
    <name evidence="15" type="ORF">IHV25_07610</name>
</gene>
<evidence type="ECO:0000259" key="14">
    <source>
        <dbReference type="Pfam" id="PF08245"/>
    </source>
</evidence>
<name>A0A8J6YML6_9PROT</name>
<keyword evidence="1 10" id="KW-0963">Cytoplasm</keyword>
<dbReference type="Gene3D" id="3.90.190.20">
    <property type="entry name" value="Mur ligase, C-terminal domain"/>
    <property type="match status" value="1"/>
</dbReference>
<feature type="domain" description="Mur ligase N-terminal catalytic" evidence="12">
    <location>
        <begin position="26"/>
        <end position="97"/>
    </location>
</feature>
<dbReference type="RefSeq" id="WP_192534522.1">
    <property type="nucleotide sequence ID" value="NZ_JACZHT010000005.1"/>
</dbReference>
<dbReference type="InterPro" id="IPR004101">
    <property type="entry name" value="Mur_ligase_C"/>
</dbReference>
<evidence type="ECO:0000259" key="13">
    <source>
        <dbReference type="Pfam" id="PF02875"/>
    </source>
</evidence>
<dbReference type="NCBIfam" id="TIGR01143">
    <property type="entry name" value="murF"/>
    <property type="match status" value="1"/>
</dbReference>
<comment type="catalytic activity">
    <reaction evidence="10 11">
        <text>D-alanyl-D-alanine + UDP-N-acetyl-alpha-D-muramoyl-L-alanyl-gamma-D-glutamyl-meso-2,6-diaminopimelate + ATP = UDP-N-acetyl-alpha-D-muramoyl-L-alanyl-gamma-D-glutamyl-meso-2,6-diaminopimeloyl-D-alanyl-D-alanine + ADP + phosphate + H(+)</text>
        <dbReference type="Rhea" id="RHEA:28374"/>
        <dbReference type="ChEBI" id="CHEBI:15378"/>
        <dbReference type="ChEBI" id="CHEBI:30616"/>
        <dbReference type="ChEBI" id="CHEBI:43474"/>
        <dbReference type="ChEBI" id="CHEBI:57822"/>
        <dbReference type="ChEBI" id="CHEBI:61386"/>
        <dbReference type="ChEBI" id="CHEBI:83905"/>
        <dbReference type="ChEBI" id="CHEBI:456216"/>
        <dbReference type="EC" id="6.3.2.10"/>
    </reaction>
</comment>
<dbReference type="UniPathway" id="UPA00219"/>
<keyword evidence="5 10" id="KW-0067">ATP-binding</keyword>
<evidence type="ECO:0000256" key="2">
    <source>
        <dbReference type="ARBA" id="ARBA00022598"/>
    </source>
</evidence>
<evidence type="ECO:0000313" key="16">
    <source>
        <dbReference type="Proteomes" id="UP000631034"/>
    </source>
</evidence>
<dbReference type="GO" id="GO:0005737">
    <property type="term" value="C:cytoplasm"/>
    <property type="evidence" value="ECO:0007669"/>
    <property type="project" value="UniProtKB-SubCell"/>
</dbReference>
<evidence type="ECO:0000256" key="11">
    <source>
        <dbReference type="RuleBase" id="RU004136"/>
    </source>
</evidence>
<dbReference type="InterPro" id="IPR036615">
    <property type="entry name" value="Mur_ligase_C_dom_sf"/>
</dbReference>
<keyword evidence="7 10" id="KW-0573">Peptidoglycan synthesis</keyword>
<dbReference type="InterPro" id="IPR000713">
    <property type="entry name" value="Mur_ligase_N"/>
</dbReference>
<evidence type="ECO:0000256" key="5">
    <source>
        <dbReference type="ARBA" id="ARBA00022840"/>
    </source>
</evidence>
<organism evidence="15 16">
    <name type="scientific">Phaeovibrio sulfidiphilus</name>
    <dbReference type="NCBI Taxonomy" id="1220600"/>
    <lineage>
        <taxon>Bacteria</taxon>
        <taxon>Pseudomonadati</taxon>
        <taxon>Pseudomonadota</taxon>
        <taxon>Alphaproteobacteria</taxon>
        <taxon>Rhodospirillales</taxon>
        <taxon>Rhodospirillaceae</taxon>
        <taxon>Phaeovibrio</taxon>
    </lineage>
</organism>
<feature type="domain" description="Mur ligase C-terminal" evidence="13">
    <location>
        <begin position="340"/>
        <end position="452"/>
    </location>
</feature>
<comment type="similarity">
    <text evidence="10">Belongs to the MurCDEF family. MurF subfamily.</text>
</comment>
<dbReference type="InterPro" id="IPR005863">
    <property type="entry name" value="UDP-N-AcMur_synth"/>
</dbReference>
<dbReference type="SUPFAM" id="SSF53244">
    <property type="entry name" value="MurD-like peptide ligases, peptide-binding domain"/>
    <property type="match status" value="1"/>
</dbReference>
<dbReference type="PANTHER" id="PTHR43024:SF1">
    <property type="entry name" value="UDP-N-ACETYLMURAMOYL-TRIPEPTIDE--D-ALANYL-D-ALANINE LIGASE"/>
    <property type="match status" value="1"/>
</dbReference>
<proteinExistence type="inferred from homology"/>
<evidence type="ECO:0000259" key="12">
    <source>
        <dbReference type="Pfam" id="PF01225"/>
    </source>
</evidence>
<dbReference type="GO" id="GO:0051301">
    <property type="term" value="P:cell division"/>
    <property type="evidence" value="ECO:0007669"/>
    <property type="project" value="UniProtKB-KW"/>
</dbReference>
<dbReference type="SUPFAM" id="SSF53623">
    <property type="entry name" value="MurD-like peptide ligases, catalytic domain"/>
    <property type="match status" value="1"/>
</dbReference>
<dbReference type="InterPro" id="IPR035911">
    <property type="entry name" value="MurE/MurF_N"/>
</dbReference>
<comment type="pathway">
    <text evidence="10 11">Cell wall biogenesis; peptidoglycan biosynthesis.</text>
</comment>
<keyword evidence="8 10" id="KW-0131">Cell cycle</keyword>
<evidence type="ECO:0000256" key="8">
    <source>
        <dbReference type="ARBA" id="ARBA00023306"/>
    </source>
</evidence>